<evidence type="ECO:0000259" key="1">
    <source>
        <dbReference type="Pfam" id="PF08241"/>
    </source>
</evidence>
<dbReference type="EMBL" id="JACHEB010000001">
    <property type="protein sequence ID" value="MBB5326876.1"/>
    <property type="molecule type" value="Genomic_DNA"/>
</dbReference>
<dbReference type="AlphaFoldDB" id="A0A9X0QA67"/>
<gene>
    <name evidence="2" type="ORF">HDF14_000470</name>
</gene>
<dbReference type="InterPro" id="IPR013216">
    <property type="entry name" value="Methyltransf_11"/>
</dbReference>
<dbReference type="Gene3D" id="3.40.50.150">
    <property type="entry name" value="Vaccinia Virus protein VP39"/>
    <property type="match status" value="1"/>
</dbReference>
<name>A0A9X0QA67_9BACT</name>
<proteinExistence type="predicted"/>
<organism evidence="2 3">
    <name type="scientific">Tunturiibacter gelidiferens</name>
    <dbReference type="NCBI Taxonomy" id="3069689"/>
    <lineage>
        <taxon>Bacteria</taxon>
        <taxon>Pseudomonadati</taxon>
        <taxon>Acidobacteriota</taxon>
        <taxon>Terriglobia</taxon>
        <taxon>Terriglobales</taxon>
        <taxon>Acidobacteriaceae</taxon>
        <taxon>Tunturiibacter</taxon>
    </lineage>
</organism>
<dbReference type="RefSeq" id="WP_260697963.1">
    <property type="nucleotide sequence ID" value="NZ_JACHEB010000001.1"/>
</dbReference>
<keyword evidence="2" id="KW-0489">Methyltransferase</keyword>
<dbReference type="GO" id="GO:0032259">
    <property type="term" value="P:methylation"/>
    <property type="evidence" value="ECO:0007669"/>
    <property type="project" value="UniProtKB-KW"/>
</dbReference>
<keyword evidence="2" id="KW-0808">Transferase</keyword>
<comment type="caution">
    <text evidence="2">The sequence shown here is derived from an EMBL/GenBank/DDBJ whole genome shotgun (WGS) entry which is preliminary data.</text>
</comment>
<dbReference type="InterPro" id="IPR029063">
    <property type="entry name" value="SAM-dependent_MTases_sf"/>
</dbReference>
<dbReference type="GO" id="GO:0008168">
    <property type="term" value="F:methyltransferase activity"/>
    <property type="evidence" value="ECO:0007669"/>
    <property type="project" value="UniProtKB-KW"/>
</dbReference>
<feature type="domain" description="Methyltransferase type 11" evidence="1">
    <location>
        <begin position="33"/>
        <end position="113"/>
    </location>
</feature>
<accession>A0A9X0QA67</accession>
<sequence>MPYIKDKWGLEIGGPSDVFRKGNPTPVYEEARRVDNCDFSKANVWAEHSESFVFNPEKPAGASLFCEGSVLDEVPDSTYDFVLSSHNLEHFANPIKAVKEWQRVLSPGGALILTLPYYRDTFDHLRQPTSVDHMFNDFEQNIDEDDLTHLPEILEKHDLTMDIAAGSKQDFHRRSLENFSNRCLHHHVFDEHNSRELLSRAGFRVLSVETVAPPHICILSQLI</sequence>
<dbReference type="Pfam" id="PF08241">
    <property type="entry name" value="Methyltransf_11"/>
    <property type="match status" value="1"/>
</dbReference>
<protein>
    <submittedName>
        <fullName evidence="2">SAM-dependent methyltransferase</fullName>
    </submittedName>
</protein>
<dbReference type="SUPFAM" id="SSF53335">
    <property type="entry name" value="S-adenosyl-L-methionine-dependent methyltransferases"/>
    <property type="match status" value="1"/>
</dbReference>
<keyword evidence="3" id="KW-1185">Reference proteome</keyword>
<dbReference type="Proteomes" id="UP000535182">
    <property type="component" value="Unassembled WGS sequence"/>
</dbReference>
<reference evidence="2 3" key="1">
    <citation type="submission" date="2020-08" db="EMBL/GenBank/DDBJ databases">
        <title>Genomic Encyclopedia of Type Strains, Phase IV (KMG-V): Genome sequencing to study the core and pangenomes of soil and plant-associated prokaryotes.</title>
        <authorList>
            <person name="Whitman W."/>
        </authorList>
    </citation>
    <scope>NUCLEOTIDE SEQUENCE [LARGE SCALE GENOMIC DNA]</scope>
    <source>
        <strain evidence="2 3">X5P2</strain>
    </source>
</reference>
<evidence type="ECO:0000313" key="2">
    <source>
        <dbReference type="EMBL" id="MBB5326876.1"/>
    </source>
</evidence>
<evidence type="ECO:0000313" key="3">
    <source>
        <dbReference type="Proteomes" id="UP000535182"/>
    </source>
</evidence>